<evidence type="ECO:0000313" key="3">
    <source>
        <dbReference type="Proteomes" id="UP000195208"/>
    </source>
</evidence>
<dbReference type="EMBL" id="NEFX01000006">
    <property type="protein sequence ID" value="OTW31550.1"/>
    <property type="molecule type" value="Genomic_DNA"/>
</dbReference>
<keyword evidence="1" id="KW-0812">Transmembrane</keyword>
<reference evidence="2 3" key="1">
    <citation type="submission" date="2017-04" db="EMBL/GenBank/DDBJ databases">
        <title>Staphylococcus agnetis, a potential pathogen in the broiler production.</title>
        <authorList>
            <person name="Poulsen L."/>
        </authorList>
    </citation>
    <scope>NUCLEOTIDE SEQUENCE [LARGE SCALE GENOMIC DNA]</scope>
    <source>
        <strain evidence="2 3">723_310714_2_2_spleen</strain>
    </source>
</reference>
<protein>
    <submittedName>
        <fullName evidence="2">Conjugal transfer protein</fullName>
    </submittedName>
</protein>
<evidence type="ECO:0000313" key="2">
    <source>
        <dbReference type="EMBL" id="OTW31550.1"/>
    </source>
</evidence>
<dbReference type="Pfam" id="PF12642">
    <property type="entry name" value="TpcC"/>
    <property type="match status" value="1"/>
</dbReference>
<proteinExistence type="predicted"/>
<evidence type="ECO:0000256" key="1">
    <source>
        <dbReference type="SAM" id="Phobius"/>
    </source>
</evidence>
<keyword evidence="3" id="KW-1185">Reference proteome</keyword>
<organism evidence="2 3">
    <name type="scientific">Staphylococcus agnetis</name>
    <dbReference type="NCBI Taxonomy" id="985762"/>
    <lineage>
        <taxon>Bacteria</taxon>
        <taxon>Bacillati</taxon>
        <taxon>Bacillota</taxon>
        <taxon>Bacilli</taxon>
        <taxon>Bacillales</taxon>
        <taxon>Staphylococcaceae</taxon>
        <taxon>Staphylococcus</taxon>
    </lineage>
</organism>
<dbReference type="CDD" id="cd16428">
    <property type="entry name" value="TcpC_C"/>
    <property type="match status" value="1"/>
</dbReference>
<dbReference type="CDD" id="cd16386">
    <property type="entry name" value="TcpC_N"/>
    <property type="match status" value="1"/>
</dbReference>
<keyword evidence="1" id="KW-1133">Transmembrane helix</keyword>
<dbReference type="InterPro" id="IPR035628">
    <property type="entry name" value="TcpC_C"/>
</dbReference>
<feature type="transmembrane region" description="Helical" evidence="1">
    <location>
        <begin position="40"/>
        <end position="61"/>
    </location>
</feature>
<name>A0ABX3Z6F3_9STAP</name>
<sequence>MLLVFFGKFILSKISKKGKHFDVPEPQRKSIPKYKKRRKIIVILFYCFLALLFILLLASFIKASKAKKESMEAMDKSNHIETLYVDNAEHVQYSPSLKLYADDFIDKYINIPKDTEALETREKDLMKYFASDYKKPEEKTTDTERKLNSKAFYNIKRSHKQTVIQYIVNYDINITEKKNVKVKKKGGKKGETESKTEEKSRKVTQNVLINVPIKSENNKYVVVEYPYFTPIPDTHLNKVKMVEDEFKDKKREDNPKLNAFVKDFFDKYASSKSEDMAYLMKEPSGLEGQREVSEIRETRLYPLGDHYIVKAEVMMKDKDSPLENLEHYTLEVVKKDGKFYVNQLKNTIGG</sequence>
<comment type="caution">
    <text evidence="2">The sequence shown here is derived from an EMBL/GenBank/DDBJ whole genome shotgun (WGS) entry which is preliminary data.</text>
</comment>
<dbReference type="Gene3D" id="3.10.450.540">
    <property type="match status" value="1"/>
</dbReference>
<gene>
    <name evidence="2" type="ORF">B9M88_04155</name>
</gene>
<accession>A0ABX3Z6F3</accession>
<dbReference type="Proteomes" id="UP000195208">
    <property type="component" value="Unassembled WGS sequence"/>
</dbReference>
<dbReference type="InterPro" id="IPR024735">
    <property type="entry name" value="TcpC"/>
</dbReference>
<keyword evidence="1" id="KW-0472">Membrane</keyword>